<reference evidence="1 2" key="1">
    <citation type="submission" date="2019-11" db="EMBL/GenBank/DDBJ databases">
        <title>Whole genome sequence of Oryza granulata.</title>
        <authorList>
            <person name="Li W."/>
        </authorList>
    </citation>
    <scope>NUCLEOTIDE SEQUENCE [LARGE SCALE GENOMIC DNA]</scope>
    <source>
        <strain evidence="2">cv. Menghai</strain>
        <tissue evidence="1">Leaf</tissue>
    </source>
</reference>
<evidence type="ECO:0000313" key="2">
    <source>
        <dbReference type="Proteomes" id="UP000479710"/>
    </source>
</evidence>
<dbReference type="EMBL" id="SPHZ02000002">
    <property type="protein sequence ID" value="KAF0929197.1"/>
    <property type="molecule type" value="Genomic_DNA"/>
</dbReference>
<organism evidence="1 2">
    <name type="scientific">Oryza meyeriana var. granulata</name>
    <dbReference type="NCBI Taxonomy" id="110450"/>
    <lineage>
        <taxon>Eukaryota</taxon>
        <taxon>Viridiplantae</taxon>
        <taxon>Streptophyta</taxon>
        <taxon>Embryophyta</taxon>
        <taxon>Tracheophyta</taxon>
        <taxon>Spermatophyta</taxon>
        <taxon>Magnoliopsida</taxon>
        <taxon>Liliopsida</taxon>
        <taxon>Poales</taxon>
        <taxon>Poaceae</taxon>
        <taxon>BOP clade</taxon>
        <taxon>Oryzoideae</taxon>
        <taxon>Oryzeae</taxon>
        <taxon>Oryzinae</taxon>
        <taxon>Oryza</taxon>
        <taxon>Oryza meyeriana</taxon>
    </lineage>
</organism>
<dbReference type="AlphaFoldDB" id="A0A6G1EX37"/>
<sequence length="63" mass="7070">MKEEANLARIWSTTKTTNGTGRRLAWKLGREGNEAAISLAVYLSGLWVGFRPSMENWTVQIDS</sequence>
<accession>A0A6G1EX37</accession>
<gene>
    <name evidence="1" type="ORF">E2562_016434</name>
</gene>
<name>A0A6G1EX37_9ORYZ</name>
<proteinExistence type="predicted"/>
<dbReference type="Proteomes" id="UP000479710">
    <property type="component" value="Unassembled WGS sequence"/>
</dbReference>
<keyword evidence="2" id="KW-1185">Reference proteome</keyword>
<comment type="caution">
    <text evidence="1">The sequence shown here is derived from an EMBL/GenBank/DDBJ whole genome shotgun (WGS) entry which is preliminary data.</text>
</comment>
<evidence type="ECO:0000313" key="1">
    <source>
        <dbReference type="EMBL" id="KAF0929197.1"/>
    </source>
</evidence>
<protein>
    <submittedName>
        <fullName evidence="1">Uncharacterized protein</fullName>
    </submittedName>
</protein>